<dbReference type="Proteomes" id="UP000054770">
    <property type="component" value="Unassembled WGS sequence"/>
</dbReference>
<evidence type="ECO:0000256" key="5">
    <source>
        <dbReference type="SAM" id="Phobius"/>
    </source>
</evidence>
<dbReference type="OrthoDB" id="9006582at2"/>
<evidence type="ECO:0000256" key="1">
    <source>
        <dbReference type="ARBA" id="ARBA00004370"/>
    </source>
</evidence>
<proteinExistence type="predicted"/>
<keyword evidence="7" id="KW-1185">Reference proteome</keyword>
<comment type="subcellular location">
    <subcellularLocation>
        <location evidence="1">Membrane</location>
    </subcellularLocation>
</comment>
<dbReference type="GO" id="GO:0016020">
    <property type="term" value="C:membrane"/>
    <property type="evidence" value="ECO:0007669"/>
    <property type="project" value="UniProtKB-SubCell"/>
</dbReference>
<dbReference type="AlphaFoldDB" id="A0A158JWS7"/>
<evidence type="ECO:0000256" key="3">
    <source>
        <dbReference type="ARBA" id="ARBA00022989"/>
    </source>
</evidence>
<keyword evidence="3 5" id="KW-1133">Transmembrane helix</keyword>
<protein>
    <submittedName>
        <fullName evidence="6">Type IV secretory pathway, VirB3-like protein</fullName>
    </submittedName>
</protein>
<keyword evidence="2 5" id="KW-0812">Transmembrane</keyword>
<name>A0A158JWS7_9BURK</name>
<sequence length="94" mass="10659">MRDVHEIPKGMVQPWMIWGCLAELFLGSLVLPAVVFMFLKWWPVMLAVPFLVIGAYLITAKDMFAFSVAYQSFGATAKPRSLKYWGGAKTYVPR</sequence>
<organism evidence="6 7">
    <name type="scientific">Caballeronia choica</name>
    <dbReference type="NCBI Taxonomy" id="326476"/>
    <lineage>
        <taxon>Bacteria</taxon>
        <taxon>Pseudomonadati</taxon>
        <taxon>Pseudomonadota</taxon>
        <taxon>Betaproteobacteria</taxon>
        <taxon>Burkholderiales</taxon>
        <taxon>Burkholderiaceae</taxon>
        <taxon>Caballeronia</taxon>
    </lineage>
</organism>
<dbReference type="InterPro" id="IPR007792">
    <property type="entry name" value="T4SS_VirB3/TrbD/AvhB"/>
</dbReference>
<feature type="transmembrane region" description="Helical" evidence="5">
    <location>
        <begin position="41"/>
        <end position="58"/>
    </location>
</feature>
<evidence type="ECO:0000313" key="7">
    <source>
        <dbReference type="Proteomes" id="UP000054770"/>
    </source>
</evidence>
<comment type="caution">
    <text evidence="6">The sequence shown here is derived from an EMBL/GenBank/DDBJ whole genome shotgun (WGS) entry which is preliminary data.</text>
</comment>
<dbReference type="RefSeq" id="WP_087646479.1">
    <property type="nucleotide sequence ID" value="NZ_FCON02000052.1"/>
</dbReference>
<evidence type="ECO:0000256" key="4">
    <source>
        <dbReference type="ARBA" id="ARBA00023136"/>
    </source>
</evidence>
<accession>A0A158JWS7</accession>
<gene>
    <name evidence="6" type="ORF">AWB68_04401</name>
</gene>
<evidence type="ECO:0000313" key="6">
    <source>
        <dbReference type="EMBL" id="SAL73278.1"/>
    </source>
</evidence>
<reference evidence="6" key="1">
    <citation type="submission" date="2016-01" db="EMBL/GenBank/DDBJ databases">
        <authorList>
            <person name="Peeters C."/>
        </authorList>
    </citation>
    <scope>NUCLEOTIDE SEQUENCE [LARGE SCALE GENOMIC DNA]</scope>
    <source>
        <strain evidence="6">LMG 22940</strain>
    </source>
</reference>
<dbReference type="Pfam" id="PF05101">
    <property type="entry name" value="VirB3"/>
    <property type="match status" value="1"/>
</dbReference>
<dbReference type="EMBL" id="FCON02000052">
    <property type="protein sequence ID" value="SAL73278.1"/>
    <property type="molecule type" value="Genomic_DNA"/>
</dbReference>
<evidence type="ECO:0000256" key="2">
    <source>
        <dbReference type="ARBA" id="ARBA00022692"/>
    </source>
</evidence>
<keyword evidence="4 5" id="KW-0472">Membrane</keyword>
<feature type="transmembrane region" description="Helical" evidence="5">
    <location>
        <begin position="12"/>
        <end position="35"/>
    </location>
</feature>